<proteinExistence type="predicted"/>
<accession>A0ACC6P396</accession>
<comment type="caution">
    <text evidence="1">The sequence shown here is derived from an EMBL/GenBank/DDBJ whole genome shotgun (WGS) entry which is preliminary data.</text>
</comment>
<dbReference type="EMBL" id="JAWDIE010000013">
    <property type="protein sequence ID" value="MEJ7138668.1"/>
    <property type="molecule type" value="Genomic_DNA"/>
</dbReference>
<name>A0ACC6P396_9BURK</name>
<keyword evidence="2" id="KW-1185">Reference proteome</keyword>
<reference evidence="1" key="1">
    <citation type="submission" date="2023-10" db="EMBL/GenBank/DDBJ databases">
        <title>Amphibacter perezi, gen. nov., sp. nov. a novel taxa of the family Comamonadaceae, class Betaproteobacteria isolated from the skin microbiota of Pelophylax perezi from different populations.</title>
        <authorList>
            <person name="Costa S."/>
            <person name="Proenca D.N."/>
            <person name="Lopes I."/>
            <person name="Morais P.V."/>
        </authorList>
    </citation>
    <scope>NUCLEOTIDE SEQUENCE</scope>
    <source>
        <strain evidence="1">SL12-8</strain>
    </source>
</reference>
<protein>
    <submittedName>
        <fullName evidence="1">RNB domain-containing ribonuclease</fullName>
    </submittedName>
</protein>
<organism evidence="1 2">
    <name type="scientific">Amphibiibacter pelophylacis</name>
    <dbReference type="NCBI Taxonomy" id="1799477"/>
    <lineage>
        <taxon>Bacteria</taxon>
        <taxon>Pseudomonadati</taxon>
        <taxon>Pseudomonadota</taxon>
        <taxon>Betaproteobacteria</taxon>
        <taxon>Burkholderiales</taxon>
        <taxon>Sphaerotilaceae</taxon>
        <taxon>Amphibiibacter</taxon>
    </lineage>
</organism>
<gene>
    <name evidence="1" type="ORF">RV045_09555</name>
</gene>
<evidence type="ECO:0000313" key="1">
    <source>
        <dbReference type="EMBL" id="MEJ7138668.1"/>
    </source>
</evidence>
<evidence type="ECO:0000313" key="2">
    <source>
        <dbReference type="Proteomes" id="UP001364695"/>
    </source>
</evidence>
<dbReference type="Proteomes" id="UP001364695">
    <property type="component" value="Unassembled WGS sequence"/>
</dbReference>
<sequence length="706" mass="76263">MTANHILFEDGGKAGVATVLQDNDSTVQAELDSGKRLKIKTAQIVLRFAAPAPAQMLAQAQDMAGGIELDLAWEFAPEADFRAEDLARDYFSDKATPVQIAACWLALFGAPHYFRRVGKGVFRKASAETLQAALAGIERKRQQTEQVAAWAAELQQGQCPEAIARQIYRLLFRPDKNSLEYKALAQAVLASKRPPLELLQSTGAIRDAYAFHWQRFLFDTFPKGTGFALEDLDEAALKAWSAVQADLPLAPVQAFSIDDSATTEIDDALSVQGLGSGRVVLGIHIAAPALALLPDSVLDAQTRQRLSTVYMPGWKITMLPDALVQRFTLAEGRDCPALSLYVTLDEATLDVLSSETRIERVPIAANLRHDQLEDTVTEAALEAPAPGAFPFAAELAWCWRLARHLKAQREQVRGKPETFNRPDYSFRLEPAPTEPPTGSEIVHISQRRRGSPLDLIVAEAMILANSTWGGWLAQLGVPGIYRSQAALAPGIKVRMGTRALPHAGMGVAQYSWATSPLRRYVDLVNQWQLLACVRHGTAAALSAPFRPKDSALLAVISSFDEAYTAYNGFQSQIERYWALQWLRQNGVSELTATVLNEGLVRATDLPLVLALPGHGQPRGALLRVQVLDVSLMTLEASLRLIERVNEADAQGTEDAAGEGDEEGDDDAAAATGVSIALDLSGAEVADGAEGAEAKASGEGPTPAPQG</sequence>